<evidence type="ECO:0000313" key="2">
    <source>
        <dbReference type="Proteomes" id="UP000308760"/>
    </source>
</evidence>
<accession>A0A4S8Q8X8</accession>
<dbReference type="AlphaFoldDB" id="A0A4S8Q8X8"/>
<dbReference type="RefSeq" id="WP_136535414.1">
    <property type="nucleotide sequence ID" value="NZ_STGY01000056.1"/>
</dbReference>
<proteinExistence type="predicted"/>
<evidence type="ECO:0000313" key="1">
    <source>
        <dbReference type="EMBL" id="THV40640.1"/>
    </source>
</evidence>
<dbReference type="OrthoDB" id="9838358at2"/>
<organism evidence="1 2">
    <name type="scientific">Glycomyces buryatensis</name>
    <dbReference type="NCBI Taxonomy" id="2570927"/>
    <lineage>
        <taxon>Bacteria</taxon>
        <taxon>Bacillati</taxon>
        <taxon>Actinomycetota</taxon>
        <taxon>Actinomycetes</taxon>
        <taxon>Glycomycetales</taxon>
        <taxon>Glycomycetaceae</taxon>
        <taxon>Glycomyces</taxon>
    </lineage>
</organism>
<dbReference type="Proteomes" id="UP000308760">
    <property type="component" value="Unassembled WGS sequence"/>
</dbReference>
<name>A0A4S8Q8X8_9ACTN</name>
<gene>
    <name evidence="1" type="ORF">FAB82_15375</name>
</gene>
<reference evidence="1 2" key="2">
    <citation type="submission" date="2019-05" db="EMBL/GenBank/DDBJ databases">
        <title>Glycomyces buryatensis sp. nov.</title>
        <authorList>
            <person name="Nikitina E."/>
        </authorList>
    </citation>
    <scope>NUCLEOTIDE SEQUENCE [LARGE SCALE GENOMIC DNA]</scope>
    <source>
        <strain evidence="1 2">18</strain>
    </source>
</reference>
<keyword evidence="2" id="KW-1185">Reference proteome</keyword>
<reference evidence="2" key="1">
    <citation type="submission" date="2019-04" db="EMBL/GenBank/DDBJ databases">
        <title>Nocardioides xinjiangensis sp. nov.</title>
        <authorList>
            <person name="Liu S."/>
        </authorList>
    </citation>
    <scope>NUCLEOTIDE SEQUENCE [LARGE SCALE GENOMIC DNA]</scope>
    <source>
        <strain evidence="2">18</strain>
    </source>
</reference>
<sequence>MTVNLPSLDQILTEAAERLEDITPDLTPAEVDEVVTDSLASTLVTATMPTFALSATMSLALKLDAIHLPADTARHWSYCEQVGQAAGLTLTELRKACTEARTQVLAAVDQIRGARDE</sequence>
<dbReference type="EMBL" id="STGY01000056">
    <property type="protein sequence ID" value="THV40640.1"/>
    <property type="molecule type" value="Genomic_DNA"/>
</dbReference>
<comment type="caution">
    <text evidence="1">The sequence shown here is derived from an EMBL/GenBank/DDBJ whole genome shotgun (WGS) entry which is preliminary data.</text>
</comment>
<protein>
    <submittedName>
        <fullName evidence="1">Uncharacterized protein</fullName>
    </submittedName>
</protein>